<dbReference type="InterPro" id="IPR050109">
    <property type="entry name" value="HTH-type_TetR-like_transc_reg"/>
</dbReference>
<dbReference type="Proteomes" id="UP000518188">
    <property type="component" value="Unassembled WGS sequence"/>
</dbReference>
<dbReference type="PROSITE" id="PS01081">
    <property type="entry name" value="HTH_TETR_1"/>
    <property type="match status" value="1"/>
</dbReference>
<evidence type="ECO:0000259" key="5">
    <source>
        <dbReference type="PROSITE" id="PS50977"/>
    </source>
</evidence>
<dbReference type="SUPFAM" id="SSF46689">
    <property type="entry name" value="Homeodomain-like"/>
    <property type="match status" value="1"/>
</dbReference>
<comment type="caution">
    <text evidence="6">The sequence shown here is derived from an EMBL/GenBank/DDBJ whole genome shotgun (WGS) entry which is preliminary data.</text>
</comment>
<evidence type="ECO:0000256" key="1">
    <source>
        <dbReference type="ARBA" id="ARBA00023015"/>
    </source>
</evidence>
<evidence type="ECO:0000313" key="7">
    <source>
        <dbReference type="Proteomes" id="UP000518188"/>
    </source>
</evidence>
<keyword evidence="2 4" id="KW-0238">DNA-binding</keyword>
<dbReference type="PANTHER" id="PTHR30055:SF234">
    <property type="entry name" value="HTH-TYPE TRANSCRIPTIONAL REGULATOR BETI"/>
    <property type="match status" value="1"/>
</dbReference>
<dbReference type="SUPFAM" id="SSF48498">
    <property type="entry name" value="Tetracyclin repressor-like, C-terminal domain"/>
    <property type="match status" value="1"/>
</dbReference>
<evidence type="ECO:0000256" key="3">
    <source>
        <dbReference type="ARBA" id="ARBA00023163"/>
    </source>
</evidence>
<sequence>MTEETRRVLRKDAERNRQRVLDAARELFAEKGLEATLNDVARYANVGVGTVYRRFATKEELLEAIFVDGMDQLTALAEIALQQEDSWQGFSWYVESMCEITATDRGLREIAFSKCYGGDRVKACQERLVPALTKLVERAQGDGYLRPEVSSTDMPLFGLLSGTVSEFAGHVDADLWRRYVAILLDGMRYHDDQAPIPVKALDSDELDTAMQTWEPAGPPR</sequence>
<gene>
    <name evidence="6" type="ORF">HGA11_23170</name>
</gene>
<proteinExistence type="predicted"/>
<dbReference type="PANTHER" id="PTHR30055">
    <property type="entry name" value="HTH-TYPE TRANSCRIPTIONAL REGULATOR RUTR"/>
    <property type="match status" value="1"/>
</dbReference>
<dbReference type="PRINTS" id="PR00455">
    <property type="entry name" value="HTHTETR"/>
</dbReference>
<dbReference type="InterPro" id="IPR036271">
    <property type="entry name" value="Tet_transcr_reg_TetR-rel_C_sf"/>
</dbReference>
<dbReference type="GO" id="GO:0000976">
    <property type="term" value="F:transcription cis-regulatory region binding"/>
    <property type="evidence" value="ECO:0007669"/>
    <property type="project" value="TreeGrafter"/>
</dbReference>
<dbReference type="InterPro" id="IPR009057">
    <property type="entry name" value="Homeodomain-like_sf"/>
</dbReference>
<feature type="DNA-binding region" description="H-T-H motif" evidence="4">
    <location>
        <begin position="36"/>
        <end position="55"/>
    </location>
</feature>
<accession>A0A7X6RXW7</accession>
<dbReference type="Pfam" id="PF00440">
    <property type="entry name" value="TetR_N"/>
    <property type="match status" value="1"/>
</dbReference>
<name>A0A7X6RXW7_9MYCO</name>
<dbReference type="EMBL" id="JAAXPJ010000010">
    <property type="protein sequence ID" value="NKZ13883.1"/>
    <property type="molecule type" value="Genomic_DNA"/>
</dbReference>
<protein>
    <submittedName>
        <fullName evidence="6">TetR/AcrR family transcriptional regulator</fullName>
    </submittedName>
</protein>
<keyword evidence="3" id="KW-0804">Transcription</keyword>
<dbReference type="AlphaFoldDB" id="A0A7X6RXW7"/>
<dbReference type="GeneID" id="300444800"/>
<evidence type="ECO:0000256" key="4">
    <source>
        <dbReference type="PROSITE-ProRule" id="PRU00335"/>
    </source>
</evidence>
<dbReference type="InterPro" id="IPR023772">
    <property type="entry name" value="DNA-bd_HTH_TetR-type_CS"/>
</dbReference>
<reference evidence="6 7" key="1">
    <citation type="submission" date="2020-04" db="EMBL/GenBank/DDBJ databases">
        <title>MicrobeNet Type strains.</title>
        <authorList>
            <person name="Nicholson A.C."/>
        </authorList>
    </citation>
    <scope>NUCLEOTIDE SEQUENCE [LARGE SCALE GENOMIC DNA]</scope>
    <source>
        <strain evidence="6 7">ATCC 700731</strain>
    </source>
</reference>
<dbReference type="InterPro" id="IPR001647">
    <property type="entry name" value="HTH_TetR"/>
</dbReference>
<dbReference type="Gene3D" id="1.10.357.10">
    <property type="entry name" value="Tetracycline Repressor, domain 2"/>
    <property type="match status" value="1"/>
</dbReference>
<dbReference type="Pfam" id="PF21597">
    <property type="entry name" value="TetR_C_43"/>
    <property type="match status" value="1"/>
</dbReference>
<evidence type="ECO:0000313" key="6">
    <source>
        <dbReference type="EMBL" id="NKZ13883.1"/>
    </source>
</evidence>
<dbReference type="RefSeq" id="WP_044515744.1">
    <property type="nucleotide sequence ID" value="NZ_HG322951.1"/>
</dbReference>
<feature type="domain" description="HTH tetR-type" evidence="5">
    <location>
        <begin position="14"/>
        <end position="73"/>
    </location>
</feature>
<dbReference type="InterPro" id="IPR049445">
    <property type="entry name" value="TetR_SbtR-like_C"/>
</dbReference>
<dbReference type="GO" id="GO:0003700">
    <property type="term" value="F:DNA-binding transcription factor activity"/>
    <property type="evidence" value="ECO:0007669"/>
    <property type="project" value="TreeGrafter"/>
</dbReference>
<keyword evidence="1" id="KW-0805">Transcription regulation</keyword>
<organism evidence="6 7">
    <name type="scientific">Mycolicibacterium septicum DSM 44393</name>
    <dbReference type="NCBI Taxonomy" id="1341646"/>
    <lineage>
        <taxon>Bacteria</taxon>
        <taxon>Bacillati</taxon>
        <taxon>Actinomycetota</taxon>
        <taxon>Actinomycetes</taxon>
        <taxon>Mycobacteriales</taxon>
        <taxon>Mycobacteriaceae</taxon>
        <taxon>Mycolicibacterium</taxon>
    </lineage>
</organism>
<evidence type="ECO:0000256" key="2">
    <source>
        <dbReference type="ARBA" id="ARBA00023125"/>
    </source>
</evidence>
<dbReference type="PROSITE" id="PS50977">
    <property type="entry name" value="HTH_TETR_2"/>
    <property type="match status" value="1"/>
</dbReference>